<dbReference type="Proteomes" id="UP000487268">
    <property type="component" value="Unassembled WGS sequence"/>
</dbReference>
<evidence type="ECO:0000259" key="2">
    <source>
        <dbReference type="Pfam" id="PF23525"/>
    </source>
</evidence>
<keyword evidence="4" id="KW-1185">Reference proteome</keyword>
<comment type="caution">
    <text evidence="3">The sequence shown here is derived from an EMBL/GenBank/DDBJ whole genome shotgun (WGS) entry which is preliminary data.</text>
</comment>
<feature type="region of interest" description="Disordered" evidence="1">
    <location>
        <begin position="498"/>
        <end position="519"/>
    </location>
</feature>
<dbReference type="SUPFAM" id="SSF53335">
    <property type="entry name" value="S-adenosyl-L-methionine-dependent methyltransferases"/>
    <property type="match status" value="2"/>
</dbReference>
<gene>
    <name evidence="3" type="ORF">ACRB68_27240</name>
</gene>
<dbReference type="AlphaFoldDB" id="A0A7K0BTY8"/>
<reference evidence="3 4" key="1">
    <citation type="submission" date="2019-10" db="EMBL/GenBank/DDBJ databases">
        <title>Actinomadura rubteroloni sp. nov. and Actinomadura macrotermitis sp. nov., isolated from the gut of fungus growing-termite Macrotermes natalensis.</title>
        <authorList>
            <person name="Benndorf R."/>
            <person name="Martin K."/>
            <person name="Kuefner M."/>
            <person name="De Beer W."/>
            <person name="Kaster A.-K."/>
            <person name="Vollmers J."/>
            <person name="Poulsen M."/>
            <person name="Beemelmanns C."/>
        </authorList>
    </citation>
    <scope>NUCLEOTIDE SEQUENCE [LARGE SCALE GENOMIC DNA]</scope>
    <source>
        <strain evidence="3 4">RB68</strain>
    </source>
</reference>
<feature type="domain" description="AprA-like MT2-like" evidence="2">
    <location>
        <begin position="239"/>
        <end position="491"/>
    </location>
</feature>
<organism evidence="3 4">
    <name type="scientific">Actinomadura macrotermitis</name>
    <dbReference type="NCBI Taxonomy" id="2585200"/>
    <lineage>
        <taxon>Bacteria</taxon>
        <taxon>Bacillati</taxon>
        <taxon>Actinomycetota</taxon>
        <taxon>Actinomycetes</taxon>
        <taxon>Streptosporangiales</taxon>
        <taxon>Thermomonosporaceae</taxon>
        <taxon>Actinomadura</taxon>
    </lineage>
</organism>
<evidence type="ECO:0000313" key="4">
    <source>
        <dbReference type="Proteomes" id="UP000487268"/>
    </source>
</evidence>
<accession>A0A7K0BTY8</accession>
<dbReference type="InterPro" id="IPR056393">
    <property type="entry name" value="AprA-like_MT2"/>
</dbReference>
<proteinExistence type="predicted"/>
<evidence type="ECO:0000256" key="1">
    <source>
        <dbReference type="SAM" id="MobiDB-lite"/>
    </source>
</evidence>
<dbReference type="Pfam" id="PF23525">
    <property type="entry name" value="Methyltransf_36"/>
    <property type="match status" value="1"/>
</dbReference>
<name>A0A7K0BTY8_9ACTN</name>
<dbReference type="InterPro" id="IPR029063">
    <property type="entry name" value="SAM-dependent_MTases_sf"/>
</dbReference>
<dbReference type="EMBL" id="WEGH01000002">
    <property type="protein sequence ID" value="MQY04663.1"/>
    <property type="molecule type" value="Genomic_DNA"/>
</dbReference>
<dbReference type="CDD" id="cd02440">
    <property type="entry name" value="AdoMet_MTases"/>
    <property type="match status" value="2"/>
</dbReference>
<feature type="compositionally biased region" description="Basic and acidic residues" evidence="1">
    <location>
        <begin position="500"/>
        <end position="511"/>
    </location>
</feature>
<sequence length="860" mass="93700">MLYDPPAAVIAPAGRIDRSLRAEARRTAFLFQDGVMLASAVRALDAFGLLDGAPYGKGDLPDSGYLRALWRGLAAAGWIDPAPSPAWTERGRNALRNRSRYVAGGRFLARFDDNAPDSWARPWDGPAEAAFAEALDTHETWRRTADPDAPGTVHLDAPLALPAILTLHGTGRLHRPGGDFARLFRLLGWLGPDGAWTPRGRAGLDFAGHCGLIGSYLPMLSRLEPLLRGELLVVPGDGEWHCQRRINVEASSAAHRRYFTDADPVIREIFRRRPRPAFIADTGCGDGSWLAHLHGMLGDGIRYVGIDVSPVALDRARAVLEAAGVPDPLLLPGDVTDPDALARLLTRHGLAIEDGLHIRSFIDHDRTYAGGDPASGAPGRSSGAYVSPDGAPLSPAQIESDLVRHLRRWAPHVREHGLVVLEAHSVAPRLARRHPGALHSVALDTYHALSHQYLVEHSAFLHCCRLAGLEPVGHLERRYPSGRPFVAVSLNHLVPARPFPRHEPAERRDTWQPEPGTDLADGRKLHDLLFTGGDLTRPRGWCAGATGIVVRHVLEAVESRIGQVRPGDAVRVLDYGAGTGLASIELIKACAERDVPGRLAERGASLELHLVDIPGSWFAQGFALLRDLSWTRFHALRGADGRFRPLLDVTAGRQVDAVLANMVFHLLDDKAMRKAVPSIAGVLRPGGVLAFSAPDLAAPAADSLLFHDANRLMRRYWLAALDDERPEALSPVLREAAASVRGVSRSSAQRRADRRILPRPRHGDAVAAELAPYFAGAVERRTYEILAEECLMAALVPANQREYLAEISDPVLREEVIRHLLLDRVLPELMDGPAGTAHGLNLEWKIGRFTRTAPSTHAVE</sequence>
<dbReference type="Gene3D" id="3.40.50.150">
    <property type="entry name" value="Vaccinia Virus protein VP39"/>
    <property type="match status" value="2"/>
</dbReference>
<protein>
    <recommendedName>
        <fullName evidence="2">AprA-like MT2-like domain-containing protein</fullName>
    </recommendedName>
</protein>
<evidence type="ECO:0000313" key="3">
    <source>
        <dbReference type="EMBL" id="MQY04663.1"/>
    </source>
</evidence>
<feature type="region of interest" description="Disordered" evidence="1">
    <location>
        <begin position="369"/>
        <end position="390"/>
    </location>
</feature>
<dbReference type="PANTHER" id="PTHR43861">
    <property type="entry name" value="TRANS-ACONITATE 2-METHYLTRANSFERASE-RELATED"/>
    <property type="match status" value="1"/>
</dbReference>